<dbReference type="GO" id="GO:0008559">
    <property type="term" value="F:ABC-type xenobiotic transporter activity"/>
    <property type="evidence" value="ECO:0007669"/>
    <property type="project" value="UniProtKB-EC"/>
</dbReference>
<feature type="domain" description="ABC transporter" evidence="15">
    <location>
        <begin position="1039"/>
        <end position="1273"/>
    </location>
</feature>
<evidence type="ECO:0000256" key="2">
    <source>
        <dbReference type="ARBA" id="ARBA00009726"/>
    </source>
</evidence>
<keyword evidence="6" id="KW-0547">Nucleotide-binding</keyword>
<comment type="subcellular location">
    <subcellularLocation>
        <location evidence="1">Membrane</location>
        <topology evidence="1">Multi-pass membrane protein</topology>
    </subcellularLocation>
</comment>
<dbReference type="GO" id="GO:0016887">
    <property type="term" value="F:ATP hydrolysis activity"/>
    <property type="evidence" value="ECO:0007669"/>
    <property type="project" value="InterPro"/>
</dbReference>
<evidence type="ECO:0000256" key="7">
    <source>
        <dbReference type="ARBA" id="ARBA00022840"/>
    </source>
</evidence>
<dbReference type="InterPro" id="IPR050173">
    <property type="entry name" value="ABC_transporter_C-like"/>
</dbReference>
<dbReference type="PANTHER" id="PTHR24223:SF456">
    <property type="entry name" value="MULTIDRUG RESISTANCE-ASSOCIATED PROTEIN LETHAL(2)03659"/>
    <property type="match status" value="1"/>
</dbReference>
<organism evidence="17 18">
    <name type="scientific">Ciona intestinalis</name>
    <name type="common">Transparent sea squirt</name>
    <name type="synonym">Ascidia intestinalis</name>
    <dbReference type="NCBI Taxonomy" id="7719"/>
    <lineage>
        <taxon>Eukaryota</taxon>
        <taxon>Metazoa</taxon>
        <taxon>Chordata</taxon>
        <taxon>Tunicata</taxon>
        <taxon>Ascidiacea</taxon>
        <taxon>Phlebobranchia</taxon>
        <taxon>Cionidae</taxon>
        <taxon>Ciona</taxon>
    </lineage>
</organism>
<keyword evidence="9 14" id="KW-0472">Membrane</keyword>
<dbReference type="InterPro" id="IPR003439">
    <property type="entry name" value="ABC_transporter-like_ATP-bd"/>
</dbReference>
<keyword evidence="18" id="KW-1185">Reference proteome</keyword>
<dbReference type="Gene3D" id="1.20.1560.10">
    <property type="entry name" value="ABC transporter type 1, transmembrane domain"/>
    <property type="match status" value="2"/>
</dbReference>
<dbReference type="EMBL" id="EAAA01001932">
    <property type="status" value="NOT_ANNOTATED_CDS"/>
    <property type="molecule type" value="Genomic_DNA"/>
</dbReference>
<evidence type="ECO:0000256" key="10">
    <source>
        <dbReference type="ARBA" id="ARBA00034018"/>
    </source>
</evidence>
<evidence type="ECO:0000256" key="3">
    <source>
        <dbReference type="ARBA" id="ARBA00022448"/>
    </source>
</evidence>
<dbReference type="EMBL" id="EAAA01001931">
    <property type="status" value="NOT_ANNOTATED_CDS"/>
    <property type="molecule type" value="Genomic_DNA"/>
</dbReference>
<evidence type="ECO:0000256" key="13">
    <source>
        <dbReference type="ARBA" id="ARBA00048007"/>
    </source>
</evidence>
<dbReference type="CDD" id="cd03244">
    <property type="entry name" value="ABCC_MRP_domain2"/>
    <property type="match status" value="1"/>
</dbReference>
<dbReference type="InterPro" id="IPR017871">
    <property type="entry name" value="ABC_transporter-like_CS"/>
</dbReference>
<comment type="catalytic activity">
    <reaction evidence="10">
        <text>ATP + H2O + xenobioticSide 1 = ADP + phosphate + xenobioticSide 2.</text>
        <dbReference type="EC" id="7.6.2.2"/>
    </reaction>
</comment>
<comment type="catalytic activity">
    <reaction evidence="12">
        <text>17beta-estradiol 17-O-(beta-D-glucuronate)(in) + ATP + H2O = 17beta-estradiol 17-O-(beta-D-glucuronate)(out) + ADP + phosphate + H(+)</text>
        <dbReference type="Rhea" id="RHEA:60128"/>
        <dbReference type="ChEBI" id="CHEBI:15377"/>
        <dbReference type="ChEBI" id="CHEBI:15378"/>
        <dbReference type="ChEBI" id="CHEBI:30616"/>
        <dbReference type="ChEBI" id="CHEBI:43474"/>
        <dbReference type="ChEBI" id="CHEBI:82961"/>
        <dbReference type="ChEBI" id="CHEBI:456216"/>
    </reaction>
    <physiologicalReaction direction="left-to-right" evidence="12">
        <dbReference type="Rhea" id="RHEA:60129"/>
    </physiologicalReaction>
</comment>
<keyword evidence="8 14" id="KW-1133">Transmembrane helix</keyword>
<dbReference type="FunFam" id="3.40.50.300:FF:000163">
    <property type="entry name" value="Multidrug resistance-associated protein member 4"/>
    <property type="match status" value="1"/>
</dbReference>
<dbReference type="OMA" id="ACAQWFH"/>
<evidence type="ECO:0000256" key="4">
    <source>
        <dbReference type="ARBA" id="ARBA00022692"/>
    </source>
</evidence>
<dbReference type="InParanoid" id="F6T8N6"/>
<feature type="transmembrane region" description="Helical" evidence="14">
    <location>
        <begin position="130"/>
        <end position="154"/>
    </location>
</feature>
<evidence type="ECO:0000256" key="6">
    <source>
        <dbReference type="ARBA" id="ARBA00022741"/>
    </source>
</evidence>
<evidence type="ECO:0000259" key="15">
    <source>
        <dbReference type="PROSITE" id="PS50893"/>
    </source>
</evidence>
<dbReference type="PROSITE" id="PS00211">
    <property type="entry name" value="ABC_TRANSPORTER_1"/>
    <property type="match status" value="2"/>
</dbReference>
<reference evidence="17" key="4">
    <citation type="submission" date="2025-09" db="UniProtKB">
        <authorList>
            <consortium name="Ensembl"/>
        </authorList>
    </citation>
    <scope>IDENTIFICATION</scope>
</reference>
<protein>
    <submittedName>
        <fullName evidence="17">Uncharacterized protein</fullName>
    </submittedName>
</protein>
<dbReference type="Gene3D" id="3.40.50.300">
    <property type="entry name" value="P-loop containing nucleotide triphosphate hydrolases"/>
    <property type="match status" value="2"/>
</dbReference>
<evidence type="ECO:0000256" key="14">
    <source>
        <dbReference type="SAM" id="Phobius"/>
    </source>
</evidence>
<dbReference type="PANTHER" id="PTHR24223">
    <property type="entry name" value="ATP-BINDING CASSETTE SUB-FAMILY C"/>
    <property type="match status" value="1"/>
</dbReference>
<evidence type="ECO:0000256" key="1">
    <source>
        <dbReference type="ARBA" id="ARBA00004141"/>
    </source>
</evidence>
<dbReference type="GO" id="GO:0005524">
    <property type="term" value="F:ATP binding"/>
    <property type="evidence" value="ECO:0007669"/>
    <property type="project" value="UniProtKB-KW"/>
</dbReference>
<dbReference type="PROSITE" id="PS50929">
    <property type="entry name" value="ABC_TM1F"/>
    <property type="match status" value="2"/>
</dbReference>
<feature type="domain" description="ABC transporter" evidence="15">
    <location>
        <begin position="408"/>
        <end position="635"/>
    </location>
</feature>
<dbReference type="FunFam" id="1.20.1560.10:FF:000014">
    <property type="entry name" value="Multidrug resistance-associated protein member 4"/>
    <property type="match status" value="1"/>
</dbReference>
<dbReference type="Ensembl" id="ENSCINT00000015473.3">
    <property type="protein sequence ID" value="ENSCINP00000015473.3"/>
    <property type="gene ID" value="ENSCING00000007551.3"/>
</dbReference>
<dbReference type="GO" id="GO:0005886">
    <property type="term" value="C:plasma membrane"/>
    <property type="evidence" value="ECO:0000318"/>
    <property type="project" value="GO_Central"/>
</dbReference>
<evidence type="ECO:0000259" key="16">
    <source>
        <dbReference type="PROSITE" id="PS50929"/>
    </source>
</evidence>
<dbReference type="SUPFAM" id="SSF52540">
    <property type="entry name" value="P-loop containing nucleoside triphosphate hydrolases"/>
    <property type="match status" value="2"/>
</dbReference>
<feature type="domain" description="ABC transmembrane type-1" evidence="16">
    <location>
        <begin position="92"/>
        <end position="373"/>
    </location>
</feature>
<evidence type="ECO:0000256" key="8">
    <source>
        <dbReference type="ARBA" id="ARBA00022989"/>
    </source>
</evidence>
<dbReference type="InterPro" id="IPR036640">
    <property type="entry name" value="ABC1_TM_sf"/>
</dbReference>
<keyword evidence="3" id="KW-0813">Transport</keyword>
<name>F6T8N6_CIOIN</name>
<feature type="transmembrane region" description="Helical" evidence="14">
    <location>
        <begin position="326"/>
        <end position="342"/>
    </location>
</feature>
<dbReference type="SUPFAM" id="SSF90123">
    <property type="entry name" value="ABC transporter transmembrane region"/>
    <property type="match status" value="2"/>
</dbReference>
<keyword evidence="4 14" id="KW-0812">Transmembrane</keyword>
<dbReference type="InterPro" id="IPR011527">
    <property type="entry name" value="ABC1_TM_dom"/>
</dbReference>
<keyword evidence="5" id="KW-0677">Repeat</keyword>
<dbReference type="FunFam" id="1.20.1560.10:FF:000026">
    <property type="entry name" value="Multidrug resistance-associated protein lethal(2)03659"/>
    <property type="match status" value="1"/>
</dbReference>
<dbReference type="InterPro" id="IPR003593">
    <property type="entry name" value="AAA+_ATPase"/>
</dbReference>
<comment type="catalytic activity">
    <reaction evidence="11">
        <text>leukotriene C4(in) + ATP + H2O = leukotriene C4(out) + ADP + phosphate + H(+)</text>
        <dbReference type="Rhea" id="RHEA:38963"/>
        <dbReference type="ChEBI" id="CHEBI:15377"/>
        <dbReference type="ChEBI" id="CHEBI:15378"/>
        <dbReference type="ChEBI" id="CHEBI:30616"/>
        <dbReference type="ChEBI" id="CHEBI:43474"/>
        <dbReference type="ChEBI" id="CHEBI:57973"/>
        <dbReference type="ChEBI" id="CHEBI:456216"/>
    </reaction>
    <physiologicalReaction direction="left-to-right" evidence="11">
        <dbReference type="Rhea" id="RHEA:38964"/>
    </physiologicalReaction>
</comment>
<dbReference type="InterPro" id="IPR027417">
    <property type="entry name" value="P-loop_NTPase"/>
</dbReference>
<feature type="transmembrane region" description="Helical" evidence="14">
    <location>
        <begin position="943"/>
        <end position="964"/>
    </location>
</feature>
<dbReference type="GO" id="GO:0016323">
    <property type="term" value="C:basolateral plasma membrane"/>
    <property type="evidence" value="ECO:0000318"/>
    <property type="project" value="GO_Central"/>
</dbReference>
<feature type="transmembrane region" description="Helical" evidence="14">
    <location>
        <begin position="79"/>
        <end position="100"/>
    </location>
</feature>
<reference evidence="18" key="1">
    <citation type="journal article" date="2002" name="Science">
        <title>The draft genome of Ciona intestinalis: insights into chordate and vertebrate origins.</title>
        <authorList>
            <person name="Dehal P."/>
            <person name="Satou Y."/>
            <person name="Campbell R.K."/>
            <person name="Chapman J."/>
            <person name="Degnan B."/>
            <person name="De Tomaso A."/>
            <person name="Davidson B."/>
            <person name="Di Gregorio A."/>
            <person name="Gelpke M."/>
            <person name="Goodstein D.M."/>
            <person name="Harafuji N."/>
            <person name="Hastings K.E."/>
            <person name="Ho I."/>
            <person name="Hotta K."/>
            <person name="Huang W."/>
            <person name="Kawashima T."/>
            <person name="Lemaire P."/>
            <person name="Martinez D."/>
            <person name="Meinertzhagen I.A."/>
            <person name="Necula S."/>
            <person name="Nonaka M."/>
            <person name="Putnam N."/>
            <person name="Rash S."/>
            <person name="Saiga H."/>
            <person name="Satake M."/>
            <person name="Terry A."/>
            <person name="Yamada L."/>
            <person name="Wang H.G."/>
            <person name="Awazu S."/>
            <person name="Azumi K."/>
            <person name="Boore J."/>
            <person name="Branno M."/>
            <person name="Chin-Bow S."/>
            <person name="DeSantis R."/>
            <person name="Doyle S."/>
            <person name="Francino P."/>
            <person name="Keys D.N."/>
            <person name="Haga S."/>
            <person name="Hayashi H."/>
            <person name="Hino K."/>
            <person name="Imai K.S."/>
            <person name="Inaba K."/>
            <person name="Kano S."/>
            <person name="Kobayashi K."/>
            <person name="Kobayashi M."/>
            <person name="Lee B.I."/>
            <person name="Makabe K.W."/>
            <person name="Manohar C."/>
            <person name="Matassi G."/>
            <person name="Medina M."/>
            <person name="Mochizuki Y."/>
            <person name="Mount S."/>
            <person name="Morishita T."/>
            <person name="Miura S."/>
            <person name="Nakayama A."/>
            <person name="Nishizaka S."/>
            <person name="Nomoto H."/>
            <person name="Ohta F."/>
            <person name="Oishi K."/>
            <person name="Rigoutsos I."/>
            <person name="Sano M."/>
            <person name="Sasaki A."/>
            <person name="Sasakura Y."/>
            <person name="Shoguchi E."/>
            <person name="Shin-i T."/>
            <person name="Spagnuolo A."/>
            <person name="Stainier D."/>
            <person name="Suzuki M.M."/>
            <person name="Tassy O."/>
            <person name="Takatori N."/>
            <person name="Tokuoka M."/>
            <person name="Yagi K."/>
            <person name="Yoshizaki F."/>
            <person name="Wada S."/>
            <person name="Zhang C."/>
            <person name="Hyatt P.D."/>
            <person name="Larimer F."/>
            <person name="Detter C."/>
            <person name="Doggett N."/>
            <person name="Glavina T."/>
            <person name="Hawkins T."/>
            <person name="Richardson P."/>
            <person name="Lucas S."/>
            <person name="Kohara Y."/>
            <person name="Levine M."/>
            <person name="Satoh N."/>
            <person name="Rokhsar D.S."/>
        </authorList>
    </citation>
    <scope>NUCLEOTIDE SEQUENCE [LARGE SCALE GENOMIC DNA]</scope>
</reference>
<dbReference type="Pfam" id="PF00005">
    <property type="entry name" value="ABC_tran"/>
    <property type="match status" value="2"/>
</dbReference>
<reference evidence="17" key="3">
    <citation type="submission" date="2025-08" db="UniProtKB">
        <authorList>
            <consortium name="Ensembl"/>
        </authorList>
    </citation>
    <scope>IDENTIFICATION</scope>
</reference>
<feature type="transmembrane region" description="Helical" evidence="14">
    <location>
        <begin position="348"/>
        <end position="369"/>
    </location>
</feature>
<dbReference type="SMART" id="SM00382">
    <property type="entry name" value="AAA"/>
    <property type="match status" value="2"/>
</dbReference>
<dbReference type="GO" id="GO:0015431">
    <property type="term" value="F:ABC-type glutathione S-conjugate transporter activity"/>
    <property type="evidence" value="ECO:0007669"/>
    <property type="project" value="UniProtKB-EC"/>
</dbReference>
<comment type="similarity">
    <text evidence="2">Belongs to the ABC transporter superfamily. ABCC family. Conjugate transporter (TC 3.A.1.208) subfamily.</text>
</comment>
<dbReference type="Proteomes" id="UP000008144">
    <property type="component" value="Chromosome 4"/>
</dbReference>
<evidence type="ECO:0000256" key="11">
    <source>
        <dbReference type="ARBA" id="ARBA00047523"/>
    </source>
</evidence>
<feature type="transmembrane region" description="Helical" evidence="14">
    <location>
        <begin position="232"/>
        <end position="251"/>
    </location>
</feature>
<feature type="domain" description="ABC transmembrane type-1" evidence="16">
    <location>
        <begin position="733"/>
        <end position="1002"/>
    </location>
</feature>
<dbReference type="PROSITE" id="PS50893">
    <property type="entry name" value="ABC_TRANSPORTER_2"/>
    <property type="match status" value="2"/>
</dbReference>
<sequence length="1291" mass="147057">MTKQEKLQKNPLNYKNIFSFMSFWWMNGFFRNGSKHDLKDEDMYRLLPDDKSEKLCYDLECKWKAELQRFYSTGKKPSLFRAAVNTYFSSWLFYVFIAVIEEVLRTFNPLLIRWLLGYFEVNTNVPVSSAYLYATGIFAILVLLTFLHHVLYYYTQRLGWHLRAATCALMYKKTLRLSQKALAATTTGQIVNLGATDVIRFDWLGLFLHYLIIGPIQAVVVIYLLWADLGVSSLAGLVVIILAMIIQSCVGRQFGRIRAKMSVLTDQRIRIMNEVLTAMKIIKMYAWEKPFEKLVSETRRKEVQKVLYSVILKACNFSMMFISSRLLNLFTFITFVLLGGHLTPSKVFSAIALYNVLRTSMGLFFPLAIEKLSESLISLKRIQNFLMLDEIDDDLQGLPPKSSKDCIVELTSFTAWWTEDEDSANRPTLEDITLKVKPGQLLAVIGPVGSGKSSFLSAILRELPASTGQARVVGQVSYAGQTPWVFSGSIRENILFGEEYNEKRFKEVIDICCLEKDLLSFEFGDLTLVGQRGVTLSGGQKARVNLARAVYRRGTNIFLMDDPLSAVDASVAHKMFEGCICRYLRKTIRILVTHQLQFLQKADQIMILKEGKIAGLGTYSELQADGTDFAALLKKKEEPPLSPGPGGFRNRLLSGDRQRTYSFIEDNLQYFVAPVEEEEINAQGSVKFQVYKNYFIYNVYFFTLLTILALCDHTVFILCDWWIAVWATRSEIFYSQMIILPLNTTLASSTTLEFNDEFYIIVYTGLIGLLTVLLYTRSIAQFYYCVKSGILMHDKMFHAILHAPMRFFDVNPVGRILNRFSKDLGQVDELLPQTFMDFIYIFCMIFSILILSVTINYFVIVIVIPLSIYFIWLRQYYIKTSRDIKRMEGASRSPVFTHVSNTIQGLTTVRAFNMQDRFEEEFNNRQDLHSSAWFLFITGSRWLAVRLDAICAIFIGCVAYFSILTSSINAVDAGKVGLTLTYAIMLMGMFQWGTRQSAEVENLMTSVERIQQYYAIEPEAPHEVEGSSLPRGWPQYGIVTFDNLSYAHYKGGPDILHDIRANIRAHEKVGIVGRTGAGKSSLISTLFRLNEYSKGSVMIDGINVSELGLTDLRSAISIIPQDPILFAGTMRKNLDPFQLYTDDEVWTALEQVQLKPVVEQLPLRLFTELAESGSNFSVGQRQLVCLARAVLRKNRVLIIDEATANVDLRTDFLIQETIRNSFKHCTVLTIAHRLHTIIDSDRVMILDQGRLIEFDEPHVLLGKEDGIFTQMVDATGRSEAKALREIAAKVF</sequence>
<feature type="transmembrane region" description="Helical" evidence="14">
    <location>
        <begin position="699"/>
        <end position="724"/>
    </location>
</feature>
<accession>F6T8N6</accession>
<evidence type="ECO:0000313" key="18">
    <source>
        <dbReference type="Proteomes" id="UP000008144"/>
    </source>
</evidence>
<keyword evidence="7" id="KW-0067">ATP-binding</keyword>
<evidence type="ECO:0000256" key="5">
    <source>
        <dbReference type="ARBA" id="ARBA00022737"/>
    </source>
</evidence>
<dbReference type="FunFam" id="3.40.50.300:FF:000973">
    <property type="entry name" value="Multidrug resistance-associated protein 4"/>
    <property type="match status" value="1"/>
</dbReference>
<feature type="transmembrane region" description="Helical" evidence="14">
    <location>
        <begin position="758"/>
        <end position="776"/>
    </location>
</feature>
<comment type="catalytic activity">
    <reaction evidence="13">
        <text>an S-substituted glutathione(in) + ATP + H2O = an S-substituted glutathione(out) + ADP + phosphate + H(+)</text>
        <dbReference type="Rhea" id="RHEA:19121"/>
        <dbReference type="ChEBI" id="CHEBI:15377"/>
        <dbReference type="ChEBI" id="CHEBI:15378"/>
        <dbReference type="ChEBI" id="CHEBI:30616"/>
        <dbReference type="ChEBI" id="CHEBI:43474"/>
        <dbReference type="ChEBI" id="CHEBI:90779"/>
        <dbReference type="ChEBI" id="CHEBI:456216"/>
        <dbReference type="EC" id="7.6.2.3"/>
    </reaction>
    <physiologicalReaction direction="left-to-right" evidence="13">
        <dbReference type="Rhea" id="RHEA:19122"/>
    </physiologicalReaction>
</comment>
<evidence type="ECO:0000256" key="12">
    <source>
        <dbReference type="ARBA" id="ARBA00047576"/>
    </source>
</evidence>
<proteinExistence type="inferred from homology"/>
<dbReference type="STRING" id="7719.ENSCINP00000015473"/>
<dbReference type="GO" id="GO:0140359">
    <property type="term" value="F:ABC-type transporter activity"/>
    <property type="evidence" value="ECO:0000318"/>
    <property type="project" value="GO_Central"/>
</dbReference>
<feature type="transmembrane region" description="Helical" evidence="14">
    <location>
        <begin position="857"/>
        <end position="877"/>
    </location>
</feature>
<feature type="transmembrane region" description="Helical" evidence="14">
    <location>
        <begin position="203"/>
        <end position="226"/>
    </location>
</feature>
<evidence type="ECO:0000256" key="9">
    <source>
        <dbReference type="ARBA" id="ARBA00023136"/>
    </source>
</evidence>
<evidence type="ECO:0000313" key="17">
    <source>
        <dbReference type="Ensembl" id="ENSCINP00000015473.3"/>
    </source>
</evidence>
<dbReference type="Pfam" id="PF00664">
    <property type="entry name" value="ABC_membrane"/>
    <property type="match status" value="2"/>
</dbReference>
<dbReference type="HOGENOM" id="CLU_000604_27_1_1"/>
<dbReference type="CDD" id="cd03250">
    <property type="entry name" value="ABCC_MRP_domain1"/>
    <property type="match status" value="1"/>
</dbReference>
<reference evidence="17" key="2">
    <citation type="journal article" date="2008" name="Genome Biol.">
        <title>Improved genome assembly and evidence-based global gene model set for the chordate Ciona intestinalis: new insight into intron and operon populations.</title>
        <authorList>
            <person name="Satou Y."/>
            <person name="Mineta K."/>
            <person name="Ogasawara M."/>
            <person name="Sasakura Y."/>
            <person name="Shoguchi E."/>
            <person name="Ueno K."/>
            <person name="Yamada L."/>
            <person name="Matsumoto J."/>
            <person name="Wasserscheid J."/>
            <person name="Dewar K."/>
            <person name="Wiley G.B."/>
            <person name="Macmil S.L."/>
            <person name="Roe B.A."/>
            <person name="Zeller R.W."/>
            <person name="Hastings K.E."/>
            <person name="Lemaire P."/>
            <person name="Lindquist E."/>
            <person name="Endo T."/>
            <person name="Hotta K."/>
            <person name="Inaba K."/>
        </authorList>
    </citation>
    <scope>NUCLEOTIDE SEQUENCE [LARGE SCALE GENOMIC DNA]</scope>
    <source>
        <strain evidence="17">wild type</strain>
    </source>
</reference>
<dbReference type="GO" id="GO:0055085">
    <property type="term" value="P:transmembrane transport"/>
    <property type="evidence" value="ECO:0000318"/>
    <property type="project" value="GO_Central"/>
</dbReference>
<dbReference type="GeneTree" id="ENSGT00940000153931"/>